<dbReference type="EMBL" id="CM026425">
    <property type="protein sequence ID" value="KAG0575770.1"/>
    <property type="molecule type" value="Genomic_DNA"/>
</dbReference>
<comment type="similarity">
    <text evidence="3">Belongs to the DNA glycosylase family. DEMETER subfamily.</text>
</comment>
<keyword evidence="5" id="KW-0408">Iron</keyword>
<feature type="region of interest" description="Disordered" evidence="9">
    <location>
        <begin position="252"/>
        <end position="294"/>
    </location>
</feature>
<feature type="domain" description="HhH-GPD" evidence="10">
    <location>
        <begin position="1084"/>
        <end position="1246"/>
    </location>
</feature>
<gene>
    <name evidence="11" type="ORF">KC19_5G029900</name>
</gene>
<accession>A0A8T0HXC4</accession>
<evidence type="ECO:0000259" key="10">
    <source>
        <dbReference type="SMART" id="SM00478"/>
    </source>
</evidence>
<feature type="region of interest" description="Disordered" evidence="9">
    <location>
        <begin position="24"/>
        <end position="52"/>
    </location>
</feature>
<dbReference type="SUPFAM" id="SSF48150">
    <property type="entry name" value="DNA-glycosylase"/>
    <property type="match status" value="1"/>
</dbReference>
<feature type="region of interest" description="Disordered" evidence="9">
    <location>
        <begin position="553"/>
        <end position="604"/>
    </location>
</feature>
<protein>
    <recommendedName>
        <fullName evidence="10">HhH-GPD domain-containing protein</fullName>
    </recommendedName>
</protein>
<evidence type="ECO:0000256" key="6">
    <source>
        <dbReference type="ARBA" id="ARBA00023014"/>
    </source>
</evidence>
<comment type="cofactor">
    <cofactor evidence="1">
        <name>[4Fe-4S] cluster</name>
        <dbReference type="ChEBI" id="CHEBI:49883"/>
    </cofactor>
</comment>
<feature type="region of interest" description="Disordered" evidence="9">
    <location>
        <begin position="811"/>
        <end position="836"/>
    </location>
</feature>
<dbReference type="GO" id="GO:0035514">
    <property type="term" value="F:DNA demethylase activity"/>
    <property type="evidence" value="ECO:0007669"/>
    <property type="project" value="InterPro"/>
</dbReference>
<dbReference type="CDD" id="cd00056">
    <property type="entry name" value="ENDO3c"/>
    <property type="match status" value="1"/>
</dbReference>
<evidence type="ECO:0000313" key="11">
    <source>
        <dbReference type="EMBL" id="KAG0575770.1"/>
    </source>
</evidence>
<dbReference type="GO" id="GO:0005634">
    <property type="term" value="C:nucleus"/>
    <property type="evidence" value="ECO:0007669"/>
    <property type="project" value="UniProtKB-SubCell"/>
</dbReference>
<keyword evidence="12" id="KW-1185">Reference proteome</keyword>
<feature type="compositionally biased region" description="Polar residues" evidence="9">
    <location>
        <begin position="38"/>
        <end position="52"/>
    </location>
</feature>
<evidence type="ECO:0000256" key="2">
    <source>
        <dbReference type="ARBA" id="ARBA00004123"/>
    </source>
</evidence>
<dbReference type="FunFam" id="1.10.1670.10:FF:000004">
    <property type="entry name" value="DNA glycosylase/AP lyase ROS1"/>
    <property type="match status" value="1"/>
</dbReference>
<keyword evidence="8" id="KW-0539">Nucleus</keyword>
<evidence type="ECO:0000256" key="4">
    <source>
        <dbReference type="ARBA" id="ARBA00022723"/>
    </source>
</evidence>
<comment type="caution">
    <text evidence="11">The sequence shown here is derived from an EMBL/GenBank/DDBJ whole genome shotgun (WGS) entry which is preliminary data.</text>
</comment>
<name>A0A8T0HXC4_CERPU</name>
<evidence type="ECO:0000256" key="3">
    <source>
        <dbReference type="ARBA" id="ARBA00005646"/>
    </source>
</evidence>
<dbReference type="InterPro" id="IPR028925">
    <property type="entry name" value="RRM_DME"/>
</dbReference>
<evidence type="ECO:0000256" key="5">
    <source>
        <dbReference type="ARBA" id="ARBA00023004"/>
    </source>
</evidence>
<feature type="compositionally biased region" description="Polar residues" evidence="9">
    <location>
        <begin position="563"/>
        <end position="579"/>
    </location>
</feature>
<evidence type="ECO:0000313" key="12">
    <source>
        <dbReference type="Proteomes" id="UP000822688"/>
    </source>
</evidence>
<dbReference type="GO" id="GO:0019104">
    <property type="term" value="F:DNA N-glycosylase activity"/>
    <property type="evidence" value="ECO:0007669"/>
    <property type="project" value="InterPro"/>
</dbReference>
<dbReference type="Gene3D" id="1.10.340.30">
    <property type="entry name" value="Hypothetical protein, domain 2"/>
    <property type="match status" value="1"/>
</dbReference>
<reference evidence="11" key="1">
    <citation type="submission" date="2020-06" db="EMBL/GenBank/DDBJ databases">
        <title>WGS assembly of Ceratodon purpureus strain R40.</title>
        <authorList>
            <person name="Carey S.B."/>
            <person name="Jenkins J."/>
            <person name="Shu S."/>
            <person name="Lovell J.T."/>
            <person name="Sreedasyam A."/>
            <person name="Maumus F."/>
            <person name="Tiley G.P."/>
            <person name="Fernandez-Pozo N."/>
            <person name="Barry K."/>
            <person name="Chen C."/>
            <person name="Wang M."/>
            <person name="Lipzen A."/>
            <person name="Daum C."/>
            <person name="Saski C.A."/>
            <person name="Payton A.C."/>
            <person name="Mcbreen J.C."/>
            <person name="Conrad R.E."/>
            <person name="Kollar L.M."/>
            <person name="Olsson S."/>
            <person name="Huttunen S."/>
            <person name="Landis J.B."/>
            <person name="Wickett N.J."/>
            <person name="Johnson M.G."/>
            <person name="Rensing S.A."/>
            <person name="Grimwood J."/>
            <person name="Schmutz J."/>
            <person name="Mcdaniel S.F."/>
        </authorList>
    </citation>
    <scope>NUCLEOTIDE SEQUENCE</scope>
    <source>
        <strain evidence="11">R40</strain>
    </source>
</reference>
<dbReference type="Proteomes" id="UP000822688">
    <property type="component" value="Chromosome 5"/>
</dbReference>
<dbReference type="PANTHER" id="PTHR46213">
    <property type="entry name" value="TRANSCRIPTIONAL ACTIVATOR DEMETER"/>
    <property type="match status" value="1"/>
</dbReference>
<dbReference type="InterPro" id="IPR003651">
    <property type="entry name" value="Endonuclease3_FeS-loop_motif"/>
</dbReference>
<feature type="compositionally biased region" description="Low complexity" evidence="9">
    <location>
        <begin position="191"/>
        <end position="201"/>
    </location>
</feature>
<feature type="compositionally biased region" description="Polar residues" evidence="9">
    <location>
        <begin position="256"/>
        <end position="294"/>
    </location>
</feature>
<proteinExistence type="inferred from homology"/>
<dbReference type="SMART" id="SM00525">
    <property type="entry name" value="FES"/>
    <property type="match status" value="1"/>
</dbReference>
<feature type="compositionally biased region" description="Basic and acidic residues" evidence="9">
    <location>
        <begin position="462"/>
        <end position="473"/>
    </location>
</feature>
<dbReference type="EMBL" id="CM026425">
    <property type="protein sequence ID" value="KAG0575772.1"/>
    <property type="molecule type" value="Genomic_DNA"/>
</dbReference>
<dbReference type="GO" id="GO:0003677">
    <property type="term" value="F:DNA binding"/>
    <property type="evidence" value="ECO:0007669"/>
    <property type="project" value="UniProtKB-KW"/>
</dbReference>
<keyword evidence="7" id="KW-0238">DNA-binding</keyword>
<dbReference type="Gene3D" id="1.10.1670.10">
    <property type="entry name" value="Helix-hairpin-Helix base-excision DNA repair enzymes (C-terminal)"/>
    <property type="match status" value="1"/>
</dbReference>
<feature type="region of interest" description="Disordered" evidence="9">
    <location>
        <begin position="310"/>
        <end position="339"/>
    </location>
</feature>
<sequence length="1689" mass="187379">MMPPGMQSAAYNLLPNDMAMLEKPGQKRRRESELTRGSMPNESLVNDNIQRSGNIPPINSSIFCELVAAQPGLAIERQNFLDRMLLSAKSGRFPLTAMGALSTYEPVGHQQNFGVIDSSASHINSLYRSLTQRPAARSLESAAAATAQAMANFQALMEEGRSRSLNLFQTSCNGYENGSHGAPFFNAQRGQQQQQQQQQQQLHSNHGFGSPTFRAPENNYFNSGIGSQMGFEDLSTFGGSNVNAYMRADSDETDWPNLTCQTTMSNGNRSLYESTPQGSMEPQSPSTPRGHQNTVLSDSHQEYLRHMERMNSIASDPESPRQNSSRGRRLSYAASQERPATDHTIIRDFEAAPVSHTQGEKHVHIYLDSVEVPKRVDGWASETHVINSPVPELTGVGIDAPENAQQERFSQSFERSAPVTTPAESNIVTGEKFDLNEVPVGLSEATTPKPRKKYHPRVAKDKRTYKRRVDGKKVPASPVGGFTNMNSPAKKAGKRLSFQTQHGSIAEEGRDANNTEVVDMDIDYSGYLYPTNSQHNTAVCDCEACIKLRLEKRMPQSPESPPQRHSLQSTSPRADSFSESPPVRRNLFEPSAQAPGPSLDHVRGPEARRSLSCFDATNDPPHQNTVVISHNSAAYSAVKSFFNTPRSSTSCLQQFNESATQLGLTHHSFLHHQNSLSSAIVPANPVTKYSPSNRVPAMPSNNSLVSRLCPRAILSPQTVTFRDMNQVQRIVYLRSILSSSNQIMMSPESLLNHVHDHLPETEKKEFKDALWPIVLSDLTADQEKQLRDYAQLEQVGACTAIEVVKRRGPGRVKKPQAMKSNVKAGKGEKGRKSIGSADATHSGLEMVPYDNKSMVVYDGPFDPLRKKKNRGKVVLDDETVRVWKLLMGKNGSERMNMDAEKELKWEEERRKMKTQAQNFIERMHIVIGDRSFSKWKGSVVDSVVGAFLTQNVNDVLSSSAFMSMRSRFPGRGFRRSSEAGATPEEAVAQSFEGAASTEGHPGQRLDLQCCQKDDSKTSNSVVTDELSTGVNQGVTSTEIEVTRDLATDSLPSHGKYNPKTGLTGLERAKIEEKQVSARKDFDFSELQEEFKPRVQGQERLAAPPRTEETEDGVDWEAVRRADVAEVADVIKERGLNWILAGRIKAFLERIHLDYGALDLEWLRSMSTDQTKDFLLSIRGLGLKSVECIRLLTLHHLAFPVDTNVGRICVRLGWVPLEPLPEELQLHLLEFYPVQATIQKYLWPRLCKFDHKTLYELHYQMISFGKVFCTKTKPNCNACPMRPECKHFASALSSAKLALPASERPNNGPTLALPPGENIQETSRLVSQYCQPIIEEPMTPESEADIEDLDIEDYPFSVQELTEDNTYTFNNCVQDQASSTEHAATHVVLEQSETAHSFKWCSPSVNVTVPDIEPVPEPASESLPEPAPKTRVTVEDWGCLAAVNSKMKANRGSSPNSVIEIVDSADDLDNLENPNVLVANIASQEMVLVAPETASLPVPKLKNVGRLRTVHYVYELPDNHPLLDGLDPRESDDPCTYLLAIWGPGEVPESIPNMNDSANEESGPFASSSSEGEETIKATLLVPCRTAMRGSFPLNGTYFQVNEVFADHASSLQPMLVPRTLLWNLRRRFVFFGTSVISIFRGMTAEEIQACFWRGYVCVRGFDRSTRAPKPLVGRLHLQAGKAKGANMDG</sequence>
<dbReference type="Pfam" id="PF15628">
    <property type="entry name" value="RRM_DME"/>
    <property type="match status" value="1"/>
</dbReference>
<evidence type="ECO:0000256" key="1">
    <source>
        <dbReference type="ARBA" id="ARBA00001966"/>
    </source>
</evidence>
<dbReference type="GO" id="GO:0051539">
    <property type="term" value="F:4 iron, 4 sulfur cluster binding"/>
    <property type="evidence" value="ECO:0007669"/>
    <property type="project" value="InterPro"/>
</dbReference>
<dbReference type="GO" id="GO:0141166">
    <property type="term" value="P:chromosomal 5-methylcytosine DNA demethylation pathway"/>
    <property type="evidence" value="ECO:0007669"/>
    <property type="project" value="InterPro"/>
</dbReference>
<dbReference type="InterPro" id="IPR023170">
    <property type="entry name" value="HhH_base_excis_C"/>
</dbReference>
<dbReference type="InterPro" id="IPR011257">
    <property type="entry name" value="DNA_glycosylase"/>
</dbReference>
<dbReference type="InterPro" id="IPR003265">
    <property type="entry name" value="HhH-GPD_domain"/>
</dbReference>
<comment type="subcellular location">
    <subcellularLocation>
        <location evidence="2">Nucleus</location>
    </subcellularLocation>
</comment>
<dbReference type="PANTHER" id="PTHR46213:SF13">
    <property type="entry name" value="DEMETER-LIKE PROTEIN 2-RELATED"/>
    <property type="match status" value="1"/>
</dbReference>
<evidence type="ECO:0000256" key="9">
    <source>
        <dbReference type="SAM" id="MobiDB-lite"/>
    </source>
</evidence>
<feature type="region of interest" description="Disordered" evidence="9">
    <location>
        <begin position="971"/>
        <end position="1005"/>
    </location>
</feature>
<organism evidence="11 12">
    <name type="scientific">Ceratodon purpureus</name>
    <name type="common">Fire moss</name>
    <name type="synonym">Dicranum purpureum</name>
    <dbReference type="NCBI Taxonomy" id="3225"/>
    <lineage>
        <taxon>Eukaryota</taxon>
        <taxon>Viridiplantae</taxon>
        <taxon>Streptophyta</taxon>
        <taxon>Embryophyta</taxon>
        <taxon>Bryophyta</taxon>
        <taxon>Bryophytina</taxon>
        <taxon>Bryopsida</taxon>
        <taxon>Dicranidae</taxon>
        <taxon>Pseudoditrichales</taxon>
        <taxon>Ditrichaceae</taxon>
        <taxon>Ceratodon</taxon>
    </lineage>
</organism>
<feature type="region of interest" description="Disordered" evidence="9">
    <location>
        <begin position="189"/>
        <end position="221"/>
    </location>
</feature>
<evidence type="ECO:0000256" key="8">
    <source>
        <dbReference type="ARBA" id="ARBA00023242"/>
    </source>
</evidence>
<keyword evidence="6" id="KW-0411">Iron-sulfur</keyword>
<dbReference type="SMART" id="SM00478">
    <property type="entry name" value="ENDO3c"/>
    <property type="match status" value="1"/>
</dbReference>
<evidence type="ECO:0000256" key="7">
    <source>
        <dbReference type="ARBA" id="ARBA00023125"/>
    </source>
</evidence>
<dbReference type="GO" id="GO:0046872">
    <property type="term" value="F:metal ion binding"/>
    <property type="evidence" value="ECO:0007669"/>
    <property type="project" value="UniProtKB-KW"/>
</dbReference>
<keyword evidence="4" id="KW-0479">Metal-binding</keyword>
<dbReference type="GO" id="GO:0006284">
    <property type="term" value="P:base-excision repair"/>
    <property type="evidence" value="ECO:0007669"/>
    <property type="project" value="InterPro"/>
</dbReference>
<dbReference type="InterPro" id="IPR044811">
    <property type="entry name" value="DME/ROS1"/>
</dbReference>
<dbReference type="EMBL" id="CM026425">
    <property type="protein sequence ID" value="KAG0575775.1"/>
    <property type="molecule type" value="Genomic_DNA"/>
</dbReference>
<feature type="region of interest" description="Disordered" evidence="9">
    <location>
        <begin position="462"/>
        <end position="488"/>
    </location>
</feature>